<feature type="coiled-coil region" evidence="4">
    <location>
        <begin position="293"/>
        <end position="336"/>
    </location>
</feature>
<dbReference type="Pfam" id="PF13414">
    <property type="entry name" value="TPR_11"/>
    <property type="match status" value="1"/>
</dbReference>
<dbReference type="PANTHER" id="PTHR45586">
    <property type="entry name" value="TPR REPEAT-CONTAINING PROTEIN PA4667"/>
    <property type="match status" value="1"/>
</dbReference>
<comment type="caution">
    <text evidence="5">The sequence shown here is derived from an EMBL/GenBank/DDBJ whole genome shotgun (WGS) entry which is preliminary data.</text>
</comment>
<name>A0A367ZNL3_9BACT</name>
<protein>
    <recommendedName>
        <fullName evidence="7">Tetratricopeptide repeat protein</fullName>
    </recommendedName>
</protein>
<dbReference type="InterPro" id="IPR051012">
    <property type="entry name" value="CellSynth/LPSAsmb/PSIAsmb"/>
</dbReference>
<dbReference type="InterPro" id="IPR019734">
    <property type="entry name" value="TPR_rpt"/>
</dbReference>
<sequence>MTARRRVGRWRLALLGAIVWGGLFPAWLAAQDPSDVVEFLAAGKKAYEKGDLAGAAVEFENVLLLEPRHFEAKVWLVQIYIDRKQVDKARKLLTELQRQAPGHARVTALARLLGADGGAPASAPKESDLVVYETLTLIGSGTRLRPYGLVVPEGKVAKPRPPGPADDEVPLSLGGEDDEVSSGAALTGLIADEGPLGPVFERWAEEGLNSALEKYFEIILARRDLMSMDDRGLLRKGMETYQPKLEANPQDREARFYLGMIYYLNGLLDDARQTLEPLRKDATPYDDQLAPVLADLDRKKAEEEARLAAIQKEKEAQEAARAAERARREAAAIAANLGGGSASTASPTGPLNPADVLHNEGYDLYKKGQLDQAIEKFQAAIAQNDREPKYYYHMGLALTDKGLAGHLDAFDRAMEAFNKVISLEPGGKMAKDSEVMIRDIVAAKKSLKN</sequence>
<dbReference type="EMBL" id="QOQW01000011">
    <property type="protein sequence ID" value="RCK79715.1"/>
    <property type="molecule type" value="Genomic_DNA"/>
</dbReference>
<evidence type="ECO:0000313" key="6">
    <source>
        <dbReference type="Proteomes" id="UP000252355"/>
    </source>
</evidence>
<evidence type="ECO:0008006" key="7">
    <source>
        <dbReference type="Google" id="ProtNLM"/>
    </source>
</evidence>
<feature type="repeat" description="TPR" evidence="3">
    <location>
        <begin position="354"/>
        <end position="387"/>
    </location>
</feature>
<evidence type="ECO:0000256" key="4">
    <source>
        <dbReference type="SAM" id="Coils"/>
    </source>
</evidence>
<dbReference type="Pfam" id="PF14559">
    <property type="entry name" value="TPR_19"/>
    <property type="match status" value="1"/>
</dbReference>
<dbReference type="SUPFAM" id="SSF48452">
    <property type="entry name" value="TPR-like"/>
    <property type="match status" value="1"/>
</dbReference>
<keyword evidence="2 3" id="KW-0802">TPR repeat</keyword>
<keyword evidence="4" id="KW-0175">Coiled coil</keyword>
<organism evidence="5 6">
    <name type="scientific">Candidatus Ozemobacter sibiricus</name>
    <dbReference type="NCBI Taxonomy" id="2268124"/>
    <lineage>
        <taxon>Bacteria</taxon>
        <taxon>Candidatus Ozemobacteria</taxon>
        <taxon>Candidatus Ozemobacterales</taxon>
        <taxon>Candidatus Ozemobacteraceae</taxon>
        <taxon>Candidatus Ozemobacter</taxon>
    </lineage>
</organism>
<dbReference type="Proteomes" id="UP000252355">
    <property type="component" value="Unassembled WGS sequence"/>
</dbReference>
<dbReference type="Gene3D" id="1.25.40.10">
    <property type="entry name" value="Tetratricopeptide repeat domain"/>
    <property type="match status" value="2"/>
</dbReference>
<dbReference type="AlphaFoldDB" id="A0A367ZNL3"/>
<dbReference type="SMART" id="SM00028">
    <property type="entry name" value="TPR"/>
    <property type="match status" value="3"/>
</dbReference>
<keyword evidence="1" id="KW-0677">Repeat</keyword>
<proteinExistence type="predicted"/>
<dbReference type="PANTHER" id="PTHR45586:SF1">
    <property type="entry name" value="LIPOPOLYSACCHARIDE ASSEMBLY PROTEIN B"/>
    <property type="match status" value="1"/>
</dbReference>
<evidence type="ECO:0000256" key="2">
    <source>
        <dbReference type="ARBA" id="ARBA00022803"/>
    </source>
</evidence>
<evidence type="ECO:0000256" key="1">
    <source>
        <dbReference type="ARBA" id="ARBA00022737"/>
    </source>
</evidence>
<evidence type="ECO:0000256" key="3">
    <source>
        <dbReference type="PROSITE-ProRule" id="PRU00339"/>
    </source>
</evidence>
<dbReference type="PROSITE" id="PS50005">
    <property type="entry name" value="TPR"/>
    <property type="match status" value="1"/>
</dbReference>
<reference evidence="5 6" key="1">
    <citation type="submission" date="2018-05" db="EMBL/GenBank/DDBJ databases">
        <title>A metagenomic window into the 2 km-deep terrestrial subsurface aquifer revealed taxonomically and functionally diverse microbial community comprising novel uncultured bacterial lineages.</title>
        <authorList>
            <person name="Kadnikov V.V."/>
            <person name="Mardanov A.V."/>
            <person name="Beletsky A.V."/>
            <person name="Banks D."/>
            <person name="Pimenov N.V."/>
            <person name="Frank Y.A."/>
            <person name="Karnachuk O.V."/>
            <person name="Ravin N.V."/>
        </authorList>
    </citation>
    <scope>NUCLEOTIDE SEQUENCE [LARGE SCALE GENOMIC DNA]</scope>
    <source>
        <strain evidence="5">BY5</strain>
    </source>
</reference>
<dbReference type="InterPro" id="IPR011990">
    <property type="entry name" value="TPR-like_helical_dom_sf"/>
</dbReference>
<accession>A0A367ZNL3</accession>
<gene>
    <name evidence="5" type="ORF">OZSIB_4187</name>
</gene>
<evidence type="ECO:0000313" key="5">
    <source>
        <dbReference type="EMBL" id="RCK79715.1"/>
    </source>
</evidence>
<dbReference type="Pfam" id="PF13432">
    <property type="entry name" value="TPR_16"/>
    <property type="match status" value="1"/>
</dbReference>